<keyword evidence="7" id="KW-1185">Reference proteome</keyword>
<evidence type="ECO:0000256" key="3">
    <source>
        <dbReference type="SAM" id="MobiDB-lite"/>
    </source>
</evidence>
<dbReference type="Pfam" id="PF00271">
    <property type="entry name" value="Helicase_C"/>
    <property type="match status" value="1"/>
</dbReference>
<feature type="domain" description="Helicase ATP-binding" evidence="4">
    <location>
        <begin position="101"/>
        <end position="289"/>
    </location>
</feature>
<keyword evidence="6" id="KW-0347">Helicase</keyword>
<dbReference type="PANTHER" id="PTHR47962">
    <property type="entry name" value="ATP-DEPENDENT HELICASE LHR-RELATED-RELATED"/>
    <property type="match status" value="1"/>
</dbReference>
<dbReference type="EMBL" id="JAAGOA010000008">
    <property type="protein sequence ID" value="NEE01152.1"/>
    <property type="molecule type" value="Genomic_DNA"/>
</dbReference>
<dbReference type="Pfam" id="PF09369">
    <property type="entry name" value="MZB"/>
    <property type="match status" value="1"/>
</dbReference>
<dbReference type="InterPro" id="IPR001650">
    <property type="entry name" value="Helicase_C-like"/>
</dbReference>
<organism evidence="6 7">
    <name type="scientific">Phytoactinopolyspora halotolerans</name>
    <dbReference type="NCBI Taxonomy" id="1981512"/>
    <lineage>
        <taxon>Bacteria</taxon>
        <taxon>Bacillati</taxon>
        <taxon>Actinomycetota</taxon>
        <taxon>Actinomycetes</taxon>
        <taxon>Jiangellales</taxon>
        <taxon>Jiangellaceae</taxon>
        <taxon>Phytoactinopolyspora</taxon>
    </lineage>
</organism>
<evidence type="ECO:0000259" key="5">
    <source>
        <dbReference type="PROSITE" id="PS51194"/>
    </source>
</evidence>
<dbReference type="PROSITE" id="PS51194">
    <property type="entry name" value="HELICASE_CTER"/>
    <property type="match status" value="1"/>
</dbReference>
<dbReference type="GO" id="GO:0003677">
    <property type="term" value="F:DNA binding"/>
    <property type="evidence" value="ECO:0007669"/>
    <property type="project" value="TreeGrafter"/>
</dbReference>
<keyword evidence="6" id="KW-0378">Hydrolase</keyword>
<dbReference type="PROSITE" id="PS51192">
    <property type="entry name" value="HELICASE_ATP_BIND_1"/>
    <property type="match status" value="1"/>
</dbReference>
<keyword evidence="1" id="KW-0547">Nucleotide-binding</keyword>
<dbReference type="Pfam" id="PF00270">
    <property type="entry name" value="DEAD"/>
    <property type="match status" value="1"/>
</dbReference>
<dbReference type="InterPro" id="IPR052511">
    <property type="entry name" value="ATP-dep_Helicase"/>
</dbReference>
<dbReference type="GO" id="GO:0004386">
    <property type="term" value="F:helicase activity"/>
    <property type="evidence" value="ECO:0007669"/>
    <property type="project" value="UniProtKB-KW"/>
</dbReference>
<accession>A0A6L9S9B6</accession>
<name>A0A6L9S9B6_9ACTN</name>
<feature type="domain" description="Helicase C-terminal" evidence="5">
    <location>
        <begin position="902"/>
        <end position="1068"/>
    </location>
</feature>
<dbReference type="CDD" id="cd17923">
    <property type="entry name" value="DEXHc_Hrq1-like"/>
    <property type="match status" value="1"/>
</dbReference>
<reference evidence="6 7" key="1">
    <citation type="submission" date="2020-02" db="EMBL/GenBank/DDBJ databases">
        <authorList>
            <person name="Li X.-J."/>
            <person name="Han X.-M."/>
        </authorList>
    </citation>
    <scope>NUCLEOTIDE SEQUENCE [LARGE SCALE GENOMIC DNA]</scope>
    <source>
        <strain evidence="6 7">CCTCC AB 2017055</strain>
    </source>
</reference>
<dbReference type="InterPro" id="IPR011545">
    <property type="entry name" value="DEAD/DEAH_box_helicase_dom"/>
</dbReference>
<evidence type="ECO:0000313" key="6">
    <source>
        <dbReference type="EMBL" id="NEE01152.1"/>
    </source>
</evidence>
<keyword evidence="2" id="KW-0067">ATP-binding</keyword>
<dbReference type="SUPFAM" id="SSF52540">
    <property type="entry name" value="P-loop containing nucleoside triphosphate hydrolases"/>
    <property type="match status" value="2"/>
</dbReference>
<dbReference type="InterPro" id="IPR027417">
    <property type="entry name" value="P-loop_NTPase"/>
</dbReference>
<dbReference type="GO" id="GO:0005524">
    <property type="term" value="F:ATP binding"/>
    <property type="evidence" value="ECO:0007669"/>
    <property type="project" value="UniProtKB-KW"/>
</dbReference>
<evidence type="ECO:0000256" key="2">
    <source>
        <dbReference type="ARBA" id="ARBA00022840"/>
    </source>
</evidence>
<dbReference type="GO" id="GO:0016887">
    <property type="term" value="F:ATP hydrolysis activity"/>
    <property type="evidence" value="ECO:0007669"/>
    <property type="project" value="TreeGrafter"/>
</dbReference>
<dbReference type="SMART" id="SM00490">
    <property type="entry name" value="HELICc"/>
    <property type="match status" value="1"/>
</dbReference>
<sequence>MDAFRVHDRLIKDYAAFSEGFVEIHDERIRAKVVEETARGAQWPPPHLALNPAFQPGGSVDELVAHGILHEECGRVFRVKEDVADTGARPITLHQHQRDAVDVARTGASYVLTTGTGSGKSLAYIVPIVDAVLREGSGRGVRAIVVYPMNALANSQREELAKFLSHGYPAGPPVTFARYTGQESDEERRRILADPPDILLTNYVMLELVLTRPEERKHLIRAASGLRFLVLDELHTYRGRQGADVAMLVRRVREACHAHDTLQCIGTSATMASGDTIADQRQEVARVATQIFGTEVAPRNVITETLVRATSVRDPDPADLKAAVRARGDVEADDPSLRAPFESFRADPLAAWIEAEFGLIPEPGTGILVRRSPRTIVESAETLARVTGEPLESCATAIRATLLAGSRIRDGETNRPLFAFRLHQFLSKGGTIFATAEREDVREITTQYQVVLSGEPERRLFPLAFCRECGQDYLLVRQEETDEGDTVFRARHALRPSDGADGYLFVSADREWPANPIAEGRLPGSWLTQTSSGLEVVRYRRSYVPRRCWVDVDGTSSPTDPGDGSTLAAWIPGTFRFCLRCGVSYEAPRTNEFAKLVTLDREGRSSAMSVISASILSTLRSISDDDLPSEARKLLTFVDNRQDASLQAGHFNDFALIVQLRAAIYRAAQEAQRVGSDGLHALELGEAVTRALSLDPAEYALAPDAIVGRHRVLRALRNVVEYRAMRDMQASWRITLPNLERTGLLIVDYPDVAELAQIDEVWQDTHPRLRSAAPGLRAELAHVLLDEMRRVLAIDSHALTDEFVQRLRRESRDNLTGLWSVPDNEPDPPLGLAVVGAGSGSYRNKLHMSGRSAYGRWLRQAERFGDELSTEEATDIIDALVSLLAAQGVVTQVNADGDVGYRLNSSTMVLRPGTGDHGVPDPVRRRFEPDQSPRVVPFFRDLYRQAGTDLAGLRAAEHTAQVRAEDREDRERRFGEARTLPLLFCSPTMELGVDIRSLNAVAMRNVPPTPANYAQRSGRAGRSGQPAVVVTYCASGNSHDSYYFQRPQLMVSGRVQPPRLDLANEDLMRSHVHAVWLAETGQELGRSLADVLDLGEPAYPVRAELAEGLQDQGARKRAASTVRALLAPLQEQLERAPWWTASWIDDVIEGAYSAFDTACQRWRDLYSVVEAERREADAMAGNAAARKADRLDATQRWREAIQRMNLLLNETNETGQSDFYTYRYLASEGFLPGYSFPRLPLSAYIPGMQGRENTWLQRPRFLAISEFGPGALIYHEGARYQVTRVNLPRQSQGTGGSDVVLTEARVCEACGYHHLRGAGTDVCEQCAAPLRVTLKGMLHLQTVVTRRRQRISADEEERNRVGFDLLTTYRFVPRGGRTGRLTAEAISSDGTPLAELAYGDSAEIRVINLGRKRRQHQELHGFPLDLVQGRWLTEKDVEEDGTDDDEQFETTADSVPRKARVVPYVQDRRNILVVRWTGSVTDEQARTLQYALERGIEATFQLEDSELLSEQLPDSDGRGRILYVEAAEGGAGVLRRLQAEPDALAAAAREALRIIHVDPDNGEDFEDACVRGCYRCLLSYGNQLYHEQIDRREVIDTLRSLVGGSTNPHADSPGESSKPWEDLPLSDIEGRLREVLEIVRESGARRPDRIDSEVDGVQVDLVYETAAVPSVVVIDTEHETRDISALAFGGWNVIRIGWFDDPAEVISENRSVFYEGVA</sequence>
<evidence type="ECO:0000259" key="4">
    <source>
        <dbReference type="PROSITE" id="PS51192"/>
    </source>
</evidence>
<dbReference type="Proteomes" id="UP000475214">
    <property type="component" value="Unassembled WGS sequence"/>
</dbReference>
<gene>
    <name evidence="6" type="ORF">G1H10_13345</name>
</gene>
<dbReference type="RefSeq" id="WP_163738233.1">
    <property type="nucleotide sequence ID" value="NZ_JAAGOA010000008.1"/>
</dbReference>
<dbReference type="InterPro" id="IPR014001">
    <property type="entry name" value="Helicase_ATP-bd"/>
</dbReference>
<dbReference type="InterPro" id="IPR018973">
    <property type="entry name" value="MZB"/>
</dbReference>
<evidence type="ECO:0000256" key="1">
    <source>
        <dbReference type="ARBA" id="ARBA00022741"/>
    </source>
</evidence>
<feature type="region of interest" description="Disordered" evidence="3">
    <location>
        <begin position="1603"/>
        <end position="1623"/>
    </location>
</feature>
<dbReference type="Gene3D" id="3.40.50.300">
    <property type="entry name" value="P-loop containing nucleotide triphosphate hydrolases"/>
    <property type="match status" value="2"/>
</dbReference>
<comment type="caution">
    <text evidence="6">The sequence shown here is derived from an EMBL/GenBank/DDBJ whole genome shotgun (WGS) entry which is preliminary data.</text>
</comment>
<evidence type="ECO:0000313" key="7">
    <source>
        <dbReference type="Proteomes" id="UP000475214"/>
    </source>
</evidence>
<proteinExistence type="predicted"/>
<dbReference type="PANTHER" id="PTHR47962:SF5">
    <property type="entry name" value="ATP-DEPENDENT HELICASE LHR-RELATED"/>
    <property type="match status" value="1"/>
</dbReference>
<dbReference type="SMART" id="SM00487">
    <property type="entry name" value="DEXDc"/>
    <property type="match status" value="1"/>
</dbReference>
<protein>
    <submittedName>
        <fullName evidence="6">DEAD/DEAH box helicase</fullName>
    </submittedName>
</protein>